<name>A0A8K1LGR2_9PASS</name>
<gene>
    <name evidence="1" type="ORF">HGM15179_014033</name>
</gene>
<dbReference type="Proteomes" id="UP000796761">
    <property type="component" value="Unassembled WGS sequence"/>
</dbReference>
<dbReference type="AlphaFoldDB" id="A0A8K1LGR2"/>
<evidence type="ECO:0000313" key="2">
    <source>
        <dbReference type="Proteomes" id="UP000796761"/>
    </source>
</evidence>
<protein>
    <submittedName>
        <fullName evidence="1">Uncharacterized protein</fullName>
    </submittedName>
</protein>
<accession>A0A8K1LGR2</accession>
<sequence>MYQVEDVKISEVFLNLIDSVGYGFARCVSWTRMNKHNVKSGALGNSANNMPLLQTLKSLFEARLALESPDLDPNICGAEVSAELTAHTEKEHLRGFWEPELHVANLLVSRVAWVHLIINVSLLGQFRTDKIWRKSKALEKDSLPA</sequence>
<keyword evidence="2" id="KW-1185">Reference proteome</keyword>
<reference evidence="1" key="1">
    <citation type="submission" date="2019-04" db="EMBL/GenBank/DDBJ databases">
        <title>Genome assembly of Zosterops borbonicus 15179.</title>
        <authorList>
            <person name="Leroy T."/>
            <person name="Anselmetti Y."/>
            <person name="Tilak M.-K."/>
            <person name="Nabholz B."/>
        </authorList>
    </citation>
    <scope>NUCLEOTIDE SEQUENCE</scope>
    <source>
        <strain evidence="1">HGM_15179</strain>
        <tissue evidence="1">Muscle</tissue>
    </source>
</reference>
<comment type="caution">
    <text evidence="1">The sequence shown here is derived from an EMBL/GenBank/DDBJ whole genome shotgun (WGS) entry which is preliminary data.</text>
</comment>
<proteinExistence type="predicted"/>
<dbReference type="EMBL" id="SWJQ01000544">
    <property type="protein sequence ID" value="TRZ13068.1"/>
    <property type="molecule type" value="Genomic_DNA"/>
</dbReference>
<organism evidence="1 2">
    <name type="scientific">Zosterops borbonicus</name>
    <dbReference type="NCBI Taxonomy" id="364589"/>
    <lineage>
        <taxon>Eukaryota</taxon>
        <taxon>Metazoa</taxon>
        <taxon>Chordata</taxon>
        <taxon>Craniata</taxon>
        <taxon>Vertebrata</taxon>
        <taxon>Euteleostomi</taxon>
        <taxon>Archelosauria</taxon>
        <taxon>Archosauria</taxon>
        <taxon>Dinosauria</taxon>
        <taxon>Saurischia</taxon>
        <taxon>Theropoda</taxon>
        <taxon>Coelurosauria</taxon>
        <taxon>Aves</taxon>
        <taxon>Neognathae</taxon>
        <taxon>Neoaves</taxon>
        <taxon>Telluraves</taxon>
        <taxon>Australaves</taxon>
        <taxon>Passeriformes</taxon>
        <taxon>Sylvioidea</taxon>
        <taxon>Zosteropidae</taxon>
        <taxon>Zosterops</taxon>
    </lineage>
</organism>
<evidence type="ECO:0000313" key="1">
    <source>
        <dbReference type="EMBL" id="TRZ13068.1"/>
    </source>
</evidence>